<dbReference type="Pfam" id="PF22951">
    <property type="entry name" value="3HBD"/>
    <property type="match status" value="1"/>
</dbReference>
<evidence type="ECO:0000313" key="5">
    <source>
        <dbReference type="EMBL" id="KAK2718449.1"/>
    </source>
</evidence>
<sequence>MEPNKKELLENRANNDHNFTSQPSSKLRKMEENIRSDTLKKVSSVFQNHIKEEIEVQEQTLEDIQGAILFVQKQLKFLRYAASYQYYSKCTGMAPNQENNPIHPTVKNLTAGKYPRYSSLNEEVEVKKEVAAVIPQYVPPKAGRSEIEREIRGSRFRSRKRLIIGNISRWLREDERDEASISHKWMVYIRGSKEEPDISTFISKVKFFLHSSYAPNDVVEVLNSPFNLTRRGWGEFPLRAQLHFRHPRDRPIEIVHHIKLDKTYTGLQTLGGESVYDIMVHEGDVDSFDTSSEMTDEINVNINLDVEELDEPDIELPSYIPPEFSLETRKEADFECEIVTDMAHLESTLPKRDLLDLIEKENAALKSLATVKLPTEIHKVQKTNLNSFVKCKAPNGMTYLIHKAMIVNNRLSPSVKNKIQIWQNPAASHIPSTTREISNNNESMKQRTKLLEEIKSMSSKIKQRKWQSTDQLLYYLFSRFPLVDSRCKTFAHRTVLPYTASSDHEILSNWTIGKVRAAELYRAKMIKKIVDECSQDENWSTHRIIRWSRLNGYLPIHAWPLSQEVGEKTVKELGGSAISLAQDQHLKFMGPPCLKSIVIELVLESEVARHIQGLK</sequence>
<dbReference type="GO" id="GO:0005634">
    <property type="term" value="C:nucleus"/>
    <property type="evidence" value="ECO:0007669"/>
    <property type="project" value="UniProtKB-SubCell"/>
</dbReference>
<dbReference type="Proteomes" id="UP001187531">
    <property type="component" value="Unassembled WGS sequence"/>
</dbReference>
<dbReference type="CDD" id="cd16907">
    <property type="entry name" value="YEATS_YEATS2_like"/>
    <property type="match status" value="1"/>
</dbReference>
<feature type="compositionally biased region" description="Polar residues" evidence="3">
    <location>
        <begin position="16"/>
        <end position="25"/>
    </location>
</feature>
<keyword evidence="1 2" id="KW-0539">Nucleus</keyword>
<protein>
    <recommendedName>
        <fullName evidence="4">YEATS domain-containing protein</fullName>
    </recommendedName>
</protein>
<evidence type="ECO:0000313" key="6">
    <source>
        <dbReference type="Proteomes" id="UP001187531"/>
    </source>
</evidence>
<dbReference type="Pfam" id="PF03366">
    <property type="entry name" value="YEATS"/>
    <property type="match status" value="1"/>
</dbReference>
<evidence type="ECO:0000256" key="1">
    <source>
        <dbReference type="ARBA" id="ARBA00023242"/>
    </source>
</evidence>
<proteinExistence type="predicted"/>
<evidence type="ECO:0000259" key="4">
    <source>
        <dbReference type="PROSITE" id="PS51037"/>
    </source>
</evidence>
<accession>A0AA88I1M5</accession>
<dbReference type="EMBL" id="JAVRJZ010000009">
    <property type="protein sequence ID" value="KAK2718449.1"/>
    <property type="molecule type" value="Genomic_DNA"/>
</dbReference>
<gene>
    <name evidence="5" type="ORF">QYM36_005686</name>
</gene>
<dbReference type="PROSITE" id="PS51037">
    <property type="entry name" value="YEATS"/>
    <property type="match status" value="1"/>
</dbReference>
<dbReference type="Gene3D" id="2.60.40.1970">
    <property type="entry name" value="YEATS domain"/>
    <property type="match status" value="1"/>
</dbReference>
<organism evidence="5 6">
    <name type="scientific">Artemia franciscana</name>
    <name type="common">Brine shrimp</name>
    <name type="synonym">Artemia sanfranciscana</name>
    <dbReference type="NCBI Taxonomy" id="6661"/>
    <lineage>
        <taxon>Eukaryota</taxon>
        <taxon>Metazoa</taxon>
        <taxon>Ecdysozoa</taxon>
        <taxon>Arthropoda</taxon>
        <taxon>Crustacea</taxon>
        <taxon>Branchiopoda</taxon>
        <taxon>Anostraca</taxon>
        <taxon>Artemiidae</taxon>
        <taxon>Artemia</taxon>
    </lineage>
</organism>
<dbReference type="InterPro" id="IPR005033">
    <property type="entry name" value="YEATS"/>
</dbReference>
<comment type="subcellular location">
    <subcellularLocation>
        <location evidence="2">Nucleus</location>
    </subcellularLocation>
</comment>
<dbReference type="GO" id="GO:0006355">
    <property type="term" value="P:regulation of DNA-templated transcription"/>
    <property type="evidence" value="ECO:0007669"/>
    <property type="project" value="InterPro"/>
</dbReference>
<reference evidence="5" key="1">
    <citation type="submission" date="2023-07" db="EMBL/GenBank/DDBJ databases">
        <title>Chromosome-level genome assembly of Artemia franciscana.</title>
        <authorList>
            <person name="Jo E."/>
        </authorList>
    </citation>
    <scope>NUCLEOTIDE SEQUENCE</scope>
    <source>
        <tissue evidence="5">Whole body</tissue>
    </source>
</reference>
<dbReference type="InterPro" id="IPR055127">
    <property type="entry name" value="YEATS2_3HBD"/>
</dbReference>
<dbReference type="AlphaFoldDB" id="A0AA88I1M5"/>
<feature type="domain" description="YEATS" evidence="4">
    <location>
        <begin position="152"/>
        <end position="295"/>
    </location>
</feature>
<dbReference type="InterPro" id="IPR055129">
    <property type="entry name" value="YEATS_dom"/>
</dbReference>
<dbReference type="InterPro" id="IPR038704">
    <property type="entry name" value="YEAST_sf"/>
</dbReference>
<name>A0AA88I1M5_ARTSF</name>
<feature type="compositionally biased region" description="Basic and acidic residues" evidence="3">
    <location>
        <begin position="1"/>
        <end position="15"/>
    </location>
</feature>
<feature type="non-terminal residue" evidence="5">
    <location>
        <position position="1"/>
    </location>
</feature>
<dbReference type="PANTHER" id="PTHR23195">
    <property type="entry name" value="YEATS DOMAIN"/>
    <property type="match status" value="1"/>
</dbReference>
<keyword evidence="6" id="KW-1185">Reference proteome</keyword>
<feature type="region of interest" description="Disordered" evidence="3">
    <location>
        <begin position="1"/>
        <end position="29"/>
    </location>
</feature>
<comment type="caution">
    <text evidence="5">The sequence shown here is derived from an EMBL/GenBank/DDBJ whole genome shotgun (WGS) entry which is preliminary data.</text>
</comment>
<evidence type="ECO:0000256" key="2">
    <source>
        <dbReference type="PROSITE-ProRule" id="PRU00376"/>
    </source>
</evidence>
<evidence type="ECO:0000256" key="3">
    <source>
        <dbReference type="SAM" id="MobiDB-lite"/>
    </source>
</evidence>